<evidence type="ECO:0000313" key="2">
    <source>
        <dbReference type="EMBL" id="GJN33691.1"/>
    </source>
</evidence>
<organism evidence="2 3">
    <name type="scientific">Eleusine coracana subsp. coracana</name>
    <dbReference type="NCBI Taxonomy" id="191504"/>
    <lineage>
        <taxon>Eukaryota</taxon>
        <taxon>Viridiplantae</taxon>
        <taxon>Streptophyta</taxon>
        <taxon>Embryophyta</taxon>
        <taxon>Tracheophyta</taxon>
        <taxon>Spermatophyta</taxon>
        <taxon>Magnoliopsida</taxon>
        <taxon>Liliopsida</taxon>
        <taxon>Poales</taxon>
        <taxon>Poaceae</taxon>
        <taxon>PACMAD clade</taxon>
        <taxon>Chloridoideae</taxon>
        <taxon>Cynodonteae</taxon>
        <taxon>Eleusininae</taxon>
        <taxon>Eleusine</taxon>
    </lineage>
</organism>
<dbReference type="InterPro" id="IPR046533">
    <property type="entry name" value="DUF6598"/>
</dbReference>
<proteinExistence type="predicted"/>
<dbReference type="EMBL" id="BQKI01000085">
    <property type="protein sequence ID" value="GJN33691.1"/>
    <property type="molecule type" value="Genomic_DNA"/>
</dbReference>
<dbReference type="AlphaFoldDB" id="A0AAV5FHD9"/>
<evidence type="ECO:0000313" key="3">
    <source>
        <dbReference type="Proteomes" id="UP001054889"/>
    </source>
</evidence>
<dbReference type="Proteomes" id="UP001054889">
    <property type="component" value="Unassembled WGS sequence"/>
</dbReference>
<feature type="domain" description="DUF6598" evidence="1">
    <location>
        <begin position="40"/>
        <end position="139"/>
    </location>
</feature>
<dbReference type="Pfam" id="PF20241">
    <property type="entry name" value="DUF6598"/>
    <property type="match status" value="1"/>
</dbReference>
<accession>A0AAV5FHD9</accession>
<reference evidence="2" key="2">
    <citation type="submission" date="2021-12" db="EMBL/GenBank/DDBJ databases">
        <title>Resequencing data analysis of finger millet.</title>
        <authorList>
            <person name="Hatakeyama M."/>
            <person name="Aluri S."/>
            <person name="Balachadran M.T."/>
            <person name="Sivarajan S.R."/>
            <person name="Poveda L."/>
            <person name="Shimizu-Inatsugi R."/>
            <person name="Schlapbach R."/>
            <person name="Sreeman S.M."/>
            <person name="Shimizu K.K."/>
        </authorList>
    </citation>
    <scope>NUCLEOTIDE SEQUENCE</scope>
</reference>
<keyword evidence="3" id="KW-1185">Reference proteome</keyword>
<dbReference type="PANTHER" id="PTHR33065:SF93">
    <property type="entry name" value="DUF6598 DOMAIN-CONTAINING PROTEIN"/>
    <property type="match status" value="1"/>
</dbReference>
<comment type="caution">
    <text evidence="2">The sequence shown here is derived from an EMBL/GenBank/DDBJ whole genome shotgun (WGS) entry which is preliminary data.</text>
</comment>
<sequence>MRFTDALYKDKDDYELCEAINIFSMKIRCSDVGFPIHVYVEGTIAIEVIQGNYDGQITAHNASTQNELVLYDRELYGSFTGDGKGVIQLMRPVVSVSVNDILVIVAKTRDGTCERTISFTPRVNGGEEDDIPVGHDKLRDKVTWSIMDF</sequence>
<name>A0AAV5FHD9_ELECO</name>
<protein>
    <recommendedName>
        <fullName evidence="1">DUF6598 domain-containing protein</fullName>
    </recommendedName>
</protein>
<evidence type="ECO:0000259" key="1">
    <source>
        <dbReference type="Pfam" id="PF20241"/>
    </source>
</evidence>
<gene>
    <name evidence="2" type="primary">gb22312</name>
    <name evidence="2" type="ORF">PR202_gb22312</name>
</gene>
<dbReference type="PANTHER" id="PTHR33065">
    <property type="entry name" value="OS07G0486400 PROTEIN"/>
    <property type="match status" value="1"/>
</dbReference>
<reference evidence="2" key="1">
    <citation type="journal article" date="2018" name="DNA Res.">
        <title>Multiple hybrid de novo genome assembly of finger millet, an orphan allotetraploid crop.</title>
        <authorList>
            <person name="Hatakeyama M."/>
            <person name="Aluri S."/>
            <person name="Balachadran M.T."/>
            <person name="Sivarajan S.R."/>
            <person name="Patrignani A."/>
            <person name="Gruter S."/>
            <person name="Poveda L."/>
            <person name="Shimizu-Inatsugi R."/>
            <person name="Baeten J."/>
            <person name="Francoijs K.J."/>
            <person name="Nataraja K.N."/>
            <person name="Reddy Y.A.N."/>
            <person name="Phadnis S."/>
            <person name="Ravikumar R.L."/>
            <person name="Schlapbach R."/>
            <person name="Sreeman S.M."/>
            <person name="Shimizu K.K."/>
        </authorList>
    </citation>
    <scope>NUCLEOTIDE SEQUENCE</scope>
</reference>